<accession>A0A1W1BZ37</accession>
<name>A0A1W1BZ37_9ZZZZ</name>
<sequence>MKNKLLITLLSITLLIADDNFISWQKQEVEAFQIFQSDEDQAFIKYLKEWEWYQKGESPTLYSKPKPQKQPIKEPLSIQKQPLIIDKVKPIVQDLPTIYKLTLPINYQRVDIDFFGNYLSFSYSQKMNLSLTKVSTKSISKFWKQITQQNYQVLIDRIKRYQEKYQLNGWATYLLIDKLSQQISQNFNTQTLLKWFFLIKMGIDAKVGVSQEEVVLMVHAQHLIYATQYFTLNNKRYFVLDSSLPTSQLQIYKGGNSNLLALSFMGQPLLQQRIKSKILHFTFKEKTYAISFYYNQNLIDFYQTYPQIPYNYYTSMSLSSQSKHSIKKTLQAIVEPMNQLNALNFLLRLTQNSFKYKRDHAQFGKEKVMFFEETLAYPYSDCEDRAIFFSHLVKELLHLDMVLIKYPNHLATAINLSSPLIGGKKFIYNNKQYTIADPTYSNANIGQEMPKLIGTKVKIIEP</sequence>
<dbReference type="AlphaFoldDB" id="A0A1W1BZ37"/>
<protein>
    <recommendedName>
        <fullName evidence="2">Transglutaminase-like domain-containing protein</fullName>
    </recommendedName>
</protein>
<organism evidence="1">
    <name type="scientific">hydrothermal vent metagenome</name>
    <dbReference type="NCBI Taxonomy" id="652676"/>
    <lineage>
        <taxon>unclassified sequences</taxon>
        <taxon>metagenomes</taxon>
        <taxon>ecological metagenomes</taxon>
    </lineage>
</organism>
<gene>
    <name evidence="1" type="ORF">MNB_SV-14-898</name>
</gene>
<evidence type="ECO:0008006" key="2">
    <source>
        <dbReference type="Google" id="ProtNLM"/>
    </source>
</evidence>
<proteinExistence type="predicted"/>
<dbReference type="EMBL" id="FPHN01000094">
    <property type="protein sequence ID" value="SFV58731.1"/>
    <property type="molecule type" value="Genomic_DNA"/>
</dbReference>
<reference evidence="1" key="1">
    <citation type="submission" date="2016-10" db="EMBL/GenBank/DDBJ databases">
        <authorList>
            <person name="de Groot N.N."/>
        </authorList>
    </citation>
    <scope>NUCLEOTIDE SEQUENCE</scope>
</reference>
<evidence type="ECO:0000313" key="1">
    <source>
        <dbReference type="EMBL" id="SFV58731.1"/>
    </source>
</evidence>